<organism evidence="1 2">
    <name type="scientific">Gonium pectorale</name>
    <name type="common">Green alga</name>
    <dbReference type="NCBI Taxonomy" id="33097"/>
    <lineage>
        <taxon>Eukaryota</taxon>
        <taxon>Viridiplantae</taxon>
        <taxon>Chlorophyta</taxon>
        <taxon>core chlorophytes</taxon>
        <taxon>Chlorophyceae</taxon>
        <taxon>CS clade</taxon>
        <taxon>Chlamydomonadales</taxon>
        <taxon>Volvocaceae</taxon>
        <taxon>Gonium</taxon>
    </lineage>
</organism>
<gene>
    <name evidence="1" type="ORF">GPECTOR_16g742</name>
</gene>
<proteinExistence type="predicted"/>
<evidence type="ECO:0000313" key="2">
    <source>
        <dbReference type="Proteomes" id="UP000075714"/>
    </source>
</evidence>
<protein>
    <submittedName>
        <fullName evidence="1">Uncharacterized protein</fullName>
    </submittedName>
</protein>
<dbReference type="Proteomes" id="UP000075714">
    <property type="component" value="Unassembled WGS sequence"/>
</dbReference>
<reference evidence="2" key="1">
    <citation type="journal article" date="2016" name="Nat. Commun.">
        <title>The Gonium pectorale genome demonstrates co-option of cell cycle regulation during the evolution of multicellularity.</title>
        <authorList>
            <person name="Hanschen E.R."/>
            <person name="Marriage T.N."/>
            <person name="Ferris P.J."/>
            <person name="Hamaji T."/>
            <person name="Toyoda A."/>
            <person name="Fujiyama A."/>
            <person name="Neme R."/>
            <person name="Noguchi H."/>
            <person name="Minakuchi Y."/>
            <person name="Suzuki M."/>
            <person name="Kawai-Toyooka H."/>
            <person name="Smith D.R."/>
            <person name="Sparks H."/>
            <person name="Anderson J."/>
            <person name="Bakaric R."/>
            <person name="Luria V."/>
            <person name="Karger A."/>
            <person name="Kirschner M.W."/>
            <person name="Durand P.M."/>
            <person name="Michod R.E."/>
            <person name="Nozaki H."/>
            <person name="Olson B.J."/>
        </authorList>
    </citation>
    <scope>NUCLEOTIDE SEQUENCE [LARGE SCALE GENOMIC DNA]</scope>
    <source>
        <strain evidence="2">NIES-2863</strain>
    </source>
</reference>
<comment type="caution">
    <text evidence="1">The sequence shown here is derived from an EMBL/GenBank/DDBJ whole genome shotgun (WGS) entry which is preliminary data.</text>
</comment>
<dbReference type="EMBL" id="LSYV01000017">
    <property type="protein sequence ID" value="KXZ50567.1"/>
    <property type="molecule type" value="Genomic_DNA"/>
</dbReference>
<keyword evidence="2" id="KW-1185">Reference proteome</keyword>
<sequence length="152" mass="15504">MIVRFLLTRDDTRYPDHASEHPDRRNAQAWVLFDFSAEASAASSKAEALACLPARLEAAAWGLELCTEELAGVVEGPNSPHQGTQEAGARAAAVLPNDAPPWVPPVIMALLRAAGAGGGGGGGGGGLDGTVLAGAGAALGAFRRTHKARSLK</sequence>
<dbReference type="AlphaFoldDB" id="A0A150GLA6"/>
<evidence type="ECO:0000313" key="1">
    <source>
        <dbReference type="EMBL" id="KXZ50567.1"/>
    </source>
</evidence>
<accession>A0A150GLA6</accession>
<name>A0A150GLA6_GONPE</name>